<dbReference type="GO" id="GO:0005634">
    <property type="term" value="C:nucleus"/>
    <property type="evidence" value="ECO:0007669"/>
    <property type="project" value="UniProtKB-SubCell"/>
</dbReference>
<dbReference type="OrthoDB" id="6097333at2759"/>
<dbReference type="EMBL" id="RQTK01000544">
    <property type="protein sequence ID" value="RUS77904.1"/>
    <property type="molecule type" value="Genomic_DNA"/>
</dbReference>
<evidence type="ECO:0000256" key="1">
    <source>
        <dbReference type="ARBA" id="ARBA00004123"/>
    </source>
</evidence>
<evidence type="ECO:0000256" key="5">
    <source>
        <dbReference type="ARBA" id="ARBA00023242"/>
    </source>
</evidence>
<dbReference type="Proteomes" id="UP000271974">
    <property type="component" value="Unassembled WGS sequence"/>
</dbReference>
<evidence type="ECO:0008006" key="8">
    <source>
        <dbReference type="Google" id="ProtNLM"/>
    </source>
</evidence>
<dbReference type="SUPFAM" id="SSF53098">
    <property type="entry name" value="Ribonuclease H-like"/>
    <property type="match status" value="1"/>
</dbReference>
<keyword evidence="5" id="KW-0539">Nucleus</keyword>
<proteinExistence type="predicted"/>
<name>A0A3S1HEU1_ELYCH</name>
<evidence type="ECO:0000256" key="4">
    <source>
        <dbReference type="ARBA" id="ARBA00022833"/>
    </source>
</evidence>
<evidence type="ECO:0000256" key="3">
    <source>
        <dbReference type="ARBA" id="ARBA00022771"/>
    </source>
</evidence>
<keyword evidence="4" id="KW-0862">Zinc</keyword>
<dbReference type="PANTHER" id="PTHR46481:SF10">
    <property type="entry name" value="ZINC FINGER BED DOMAIN-CONTAINING PROTEIN 39"/>
    <property type="match status" value="1"/>
</dbReference>
<evidence type="ECO:0000313" key="7">
    <source>
        <dbReference type="Proteomes" id="UP000271974"/>
    </source>
</evidence>
<organism evidence="6 7">
    <name type="scientific">Elysia chlorotica</name>
    <name type="common">Eastern emerald elysia</name>
    <name type="synonym">Sea slug</name>
    <dbReference type="NCBI Taxonomy" id="188477"/>
    <lineage>
        <taxon>Eukaryota</taxon>
        <taxon>Metazoa</taxon>
        <taxon>Spiralia</taxon>
        <taxon>Lophotrochozoa</taxon>
        <taxon>Mollusca</taxon>
        <taxon>Gastropoda</taxon>
        <taxon>Heterobranchia</taxon>
        <taxon>Euthyneura</taxon>
        <taxon>Panpulmonata</taxon>
        <taxon>Sacoglossa</taxon>
        <taxon>Placobranchoidea</taxon>
        <taxon>Plakobranchidae</taxon>
        <taxon>Elysia</taxon>
    </lineage>
</organism>
<accession>A0A3S1HEU1</accession>
<evidence type="ECO:0000313" key="6">
    <source>
        <dbReference type="EMBL" id="RUS77904.1"/>
    </source>
</evidence>
<evidence type="ECO:0000256" key="2">
    <source>
        <dbReference type="ARBA" id="ARBA00022723"/>
    </source>
</evidence>
<dbReference type="PANTHER" id="PTHR46481">
    <property type="entry name" value="ZINC FINGER BED DOMAIN-CONTAINING PROTEIN 4"/>
    <property type="match status" value="1"/>
</dbReference>
<dbReference type="InterPro" id="IPR052035">
    <property type="entry name" value="ZnF_BED_domain_contain"/>
</dbReference>
<dbReference type="InterPro" id="IPR012337">
    <property type="entry name" value="RNaseH-like_sf"/>
</dbReference>
<comment type="caution">
    <text evidence="6">The sequence shown here is derived from an EMBL/GenBank/DDBJ whole genome shotgun (WGS) entry which is preliminary data.</text>
</comment>
<dbReference type="AlphaFoldDB" id="A0A3S1HEU1"/>
<dbReference type="GO" id="GO:0008270">
    <property type="term" value="F:zinc ion binding"/>
    <property type="evidence" value="ECO:0007669"/>
    <property type="project" value="UniProtKB-KW"/>
</dbReference>
<comment type="subcellular location">
    <subcellularLocation>
        <location evidence="1">Nucleus</location>
    </subcellularLocation>
</comment>
<reference evidence="6 7" key="1">
    <citation type="submission" date="2019-01" db="EMBL/GenBank/DDBJ databases">
        <title>A draft genome assembly of the solar-powered sea slug Elysia chlorotica.</title>
        <authorList>
            <person name="Cai H."/>
            <person name="Li Q."/>
            <person name="Fang X."/>
            <person name="Li J."/>
            <person name="Curtis N.E."/>
            <person name="Altenburger A."/>
            <person name="Shibata T."/>
            <person name="Feng M."/>
            <person name="Maeda T."/>
            <person name="Schwartz J.A."/>
            <person name="Shigenobu S."/>
            <person name="Lundholm N."/>
            <person name="Nishiyama T."/>
            <person name="Yang H."/>
            <person name="Hasebe M."/>
            <person name="Li S."/>
            <person name="Pierce S.K."/>
            <person name="Wang J."/>
        </authorList>
    </citation>
    <scope>NUCLEOTIDE SEQUENCE [LARGE SCALE GENOMIC DNA]</scope>
    <source>
        <strain evidence="6">EC2010</strain>
        <tissue evidence="6">Whole organism of an adult</tissue>
    </source>
</reference>
<keyword evidence="7" id="KW-1185">Reference proteome</keyword>
<protein>
    <recommendedName>
        <fullName evidence="8">HAT C-terminal dimerisation domain-containing protein</fullName>
    </recommendedName>
</protein>
<keyword evidence="3" id="KW-0863">Zinc-finger</keyword>
<keyword evidence="2" id="KW-0479">Metal-binding</keyword>
<sequence>MRHLEKASHIAATTDIWTARTTECYLTLTAHFVSDDVLCTAHCPNNDRTAIINVAEQLRCLFQYWNTHEKKADDVNQVRKKVKDIVSYFHHSLKACDRLRETQKKQGDMLIKKLIQDVDTRWNSTAAMLRRYCEQHEAVTTSLCLLGKSDMCIPDSDVDLIKAALEALGPFQLVTEEMSSEKKVTLSKMIPFVKLLHRSLSSHCAGSSVVLVLQQQLRKRFVNLENSFMASAATYGSSCLFKMGLSAYLLNSMSGPEIVVGARFIISVTCSSCACHTDFFLGGGTPSSAEESMASSLQLATIRSPFFLEYSLASRSLILS</sequence>
<gene>
    <name evidence="6" type="ORF">EGW08_014335</name>
</gene>